<name>A0A0M2UZ20_9BACT</name>
<dbReference type="EMBL" id="LAQJ01000165">
    <property type="protein sequence ID" value="KKO19714.1"/>
    <property type="molecule type" value="Genomic_DNA"/>
</dbReference>
<keyword evidence="2 7" id="KW-0489">Methyltransferase</keyword>
<keyword evidence="3 7" id="KW-0808">Transferase</keyword>
<evidence type="ECO:0000313" key="10">
    <source>
        <dbReference type="Proteomes" id="UP000034954"/>
    </source>
</evidence>
<dbReference type="PROSITE" id="PS51679">
    <property type="entry name" value="SAM_MT_C5"/>
    <property type="match status" value="1"/>
</dbReference>
<protein>
    <recommendedName>
        <fullName evidence="1">DNA (cytosine-5-)-methyltransferase</fullName>
        <ecNumber evidence="1">2.1.1.37</ecNumber>
    </recommendedName>
</protein>
<evidence type="ECO:0000256" key="7">
    <source>
        <dbReference type="PROSITE-ProRule" id="PRU01016"/>
    </source>
</evidence>
<keyword evidence="10" id="KW-1185">Reference proteome</keyword>
<dbReference type="EC" id="2.1.1.37" evidence="1"/>
<dbReference type="InterPro" id="IPR050750">
    <property type="entry name" value="C5-MTase"/>
</dbReference>
<dbReference type="SUPFAM" id="SSF53335">
    <property type="entry name" value="S-adenosyl-L-methionine-dependent methyltransferases"/>
    <property type="match status" value="1"/>
</dbReference>
<evidence type="ECO:0000256" key="6">
    <source>
        <dbReference type="ARBA" id="ARBA00047422"/>
    </source>
</evidence>
<reference evidence="9 10" key="1">
    <citation type="journal article" date="2013" name="BMC Microbiol.">
        <title>Identification of the type II cytochrome c maturation pathway in anammox bacteria by comparative genomics.</title>
        <authorList>
            <person name="Ferousi C."/>
            <person name="Speth D.R."/>
            <person name="Reimann J."/>
            <person name="Op den Camp H.J."/>
            <person name="Allen J.W."/>
            <person name="Keltjens J.T."/>
            <person name="Jetten M.S."/>
        </authorList>
    </citation>
    <scope>NUCLEOTIDE SEQUENCE [LARGE SCALE GENOMIC DNA]</scope>
    <source>
        <strain evidence="9">RU1</strain>
    </source>
</reference>
<dbReference type="PRINTS" id="PR00105">
    <property type="entry name" value="C5METTRFRASE"/>
</dbReference>
<evidence type="ECO:0000256" key="3">
    <source>
        <dbReference type="ARBA" id="ARBA00022679"/>
    </source>
</evidence>
<keyword evidence="4 7" id="KW-0949">S-adenosyl-L-methionine</keyword>
<gene>
    <name evidence="9" type="primary">dcm_4</name>
    <name evidence="9" type="ORF">BROFUL_01575</name>
</gene>
<comment type="catalytic activity">
    <reaction evidence="6">
        <text>a 2'-deoxycytidine in DNA + S-adenosyl-L-methionine = a 5-methyl-2'-deoxycytidine in DNA + S-adenosyl-L-homocysteine + H(+)</text>
        <dbReference type="Rhea" id="RHEA:13681"/>
        <dbReference type="Rhea" id="RHEA-COMP:11369"/>
        <dbReference type="Rhea" id="RHEA-COMP:11370"/>
        <dbReference type="ChEBI" id="CHEBI:15378"/>
        <dbReference type="ChEBI" id="CHEBI:57856"/>
        <dbReference type="ChEBI" id="CHEBI:59789"/>
        <dbReference type="ChEBI" id="CHEBI:85452"/>
        <dbReference type="ChEBI" id="CHEBI:85454"/>
        <dbReference type="EC" id="2.1.1.37"/>
    </reaction>
</comment>
<dbReference type="Pfam" id="PF00145">
    <property type="entry name" value="DNA_methylase"/>
    <property type="match status" value="1"/>
</dbReference>
<dbReference type="PANTHER" id="PTHR46098">
    <property type="entry name" value="TRNA (CYTOSINE(38)-C(5))-METHYLTRANSFERASE"/>
    <property type="match status" value="1"/>
</dbReference>
<dbReference type="InterPro" id="IPR029063">
    <property type="entry name" value="SAM-dependent_MTases_sf"/>
</dbReference>
<evidence type="ECO:0000256" key="8">
    <source>
        <dbReference type="RuleBase" id="RU000416"/>
    </source>
</evidence>
<keyword evidence="5" id="KW-0680">Restriction system</keyword>
<evidence type="ECO:0000256" key="1">
    <source>
        <dbReference type="ARBA" id="ARBA00011975"/>
    </source>
</evidence>
<dbReference type="GO" id="GO:0003886">
    <property type="term" value="F:DNA (cytosine-5-)-methyltransferase activity"/>
    <property type="evidence" value="ECO:0007669"/>
    <property type="project" value="UniProtKB-EC"/>
</dbReference>
<organism evidence="9 10">
    <name type="scientific">Candidatus Brocadia fulgida</name>
    <dbReference type="NCBI Taxonomy" id="380242"/>
    <lineage>
        <taxon>Bacteria</taxon>
        <taxon>Pseudomonadati</taxon>
        <taxon>Planctomycetota</taxon>
        <taxon>Candidatus Brocadiia</taxon>
        <taxon>Candidatus Brocadiales</taxon>
        <taxon>Candidatus Brocadiaceae</taxon>
        <taxon>Candidatus Brocadia</taxon>
    </lineage>
</organism>
<dbReference type="InterPro" id="IPR001525">
    <property type="entry name" value="C5_MeTfrase"/>
</dbReference>
<evidence type="ECO:0000313" key="9">
    <source>
        <dbReference type="EMBL" id="KKO19714.1"/>
    </source>
</evidence>
<dbReference type="GO" id="GO:0032259">
    <property type="term" value="P:methylation"/>
    <property type="evidence" value="ECO:0007669"/>
    <property type="project" value="UniProtKB-KW"/>
</dbReference>
<dbReference type="PANTHER" id="PTHR46098:SF1">
    <property type="entry name" value="TRNA (CYTOSINE(38)-C(5))-METHYLTRANSFERASE"/>
    <property type="match status" value="1"/>
</dbReference>
<evidence type="ECO:0000256" key="4">
    <source>
        <dbReference type="ARBA" id="ARBA00022691"/>
    </source>
</evidence>
<comment type="caution">
    <text evidence="7">Lacks conserved residue(s) required for the propagation of feature annotation.</text>
</comment>
<evidence type="ECO:0000256" key="5">
    <source>
        <dbReference type="ARBA" id="ARBA00022747"/>
    </source>
</evidence>
<dbReference type="GO" id="GO:0009307">
    <property type="term" value="P:DNA restriction-modification system"/>
    <property type="evidence" value="ECO:0007669"/>
    <property type="project" value="UniProtKB-KW"/>
</dbReference>
<dbReference type="AlphaFoldDB" id="A0A0M2UZ20"/>
<dbReference type="PATRIC" id="fig|380242.3.peg.1942"/>
<evidence type="ECO:0000256" key="2">
    <source>
        <dbReference type="ARBA" id="ARBA00022603"/>
    </source>
</evidence>
<comment type="similarity">
    <text evidence="7 8">Belongs to the class I-like SAM-binding methyltransferase superfamily. C5-methyltransferase family.</text>
</comment>
<proteinExistence type="inferred from homology"/>
<sequence length="142" mass="15870">MNTRNNHNCAGLRYIDLFCGIGGFRLAIEDVCRKNGVQAECVFSCEIDEECRKSYLANFSDLPHGDITQISEKAVPDHEILLAGFPYQPFSIIGKRKGFEDTRGTLFFDIARIIQAKQPTAFVLENVKLLSGHNQGKTLVTC</sequence>
<dbReference type="NCBIfam" id="TIGR00675">
    <property type="entry name" value="dcm"/>
    <property type="match status" value="1"/>
</dbReference>
<dbReference type="Proteomes" id="UP000034954">
    <property type="component" value="Unassembled WGS sequence"/>
</dbReference>
<dbReference type="Gene3D" id="3.40.50.150">
    <property type="entry name" value="Vaccinia Virus protein VP39"/>
    <property type="match status" value="1"/>
</dbReference>
<accession>A0A0M2UZ20</accession>
<comment type="caution">
    <text evidence="9">The sequence shown here is derived from an EMBL/GenBank/DDBJ whole genome shotgun (WGS) entry which is preliminary data.</text>
</comment>